<proteinExistence type="predicted"/>
<gene>
    <name evidence="3" type="ORF">BS47DRAFT_1393786</name>
</gene>
<feature type="region of interest" description="Disordered" evidence="1">
    <location>
        <begin position="195"/>
        <end position="214"/>
    </location>
</feature>
<name>A0A9P6DT67_9AGAM</name>
<organism evidence="3 4">
    <name type="scientific">Hydnum rufescens UP504</name>
    <dbReference type="NCBI Taxonomy" id="1448309"/>
    <lineage>
        <taxon>Eukaryota</taxon>
        <taxon>Fungi</taxon>
        <taxon>Dikarya</taxon>
        <taxon>Basidiomycota</taxon>
        <taxon>Agaricomycotina</taxon>
        <taxon>Agaricomycetes</taxon>
        <taxon>Cantharellales</taxon>
        <taxon>Hydnaceae</taxon>
        <taxon>Hydnum</taxon>
    </lineage>
</organism>
<sequence>MSNASSSNAKGGGSRSQGLTVPIEVRPRRTSAASTTSVASSTLGSSKAAAPPLPRKVDATIEKSKAAPRPSSTASARSAVSGTPERRKVPITTRTPLKHHAQPPPPSPVQIPVIDRTTKSAKSSGSLREPPIPDSAQRKSVTSLHTPHPSDASTIRAAPDLEHKPSSDTITKPGSAHSGASTVSGFVTPRASVAMSAQSYQTPSPTTSPPPPPPIQMQAMAPLQARGVTLNIGIPCMISSKRSRFKAFARYIGEVEGETGPWVGVEVPVGDGWSADKLDGRDWNDGSLRGVRYFDIGGSIDDGEERAARRQRLDLVPDSASSISSINGYQSSLNRRKREGELLHVEQERMKRLRSTSPAISDISSIESRGLFVRPQQILLVIDAQEQH</sequence>
<keyword evidence="4" id="KW-1185">Reference proteome</keyword>
<feature type="compositionally biased region" description="Low complexity" evidence="1">
    <location>
        <begin position="30"/>
        <end position="48"/>
    </location>
</feature>
<evidence type="ECO:0000313" key="3">
    <source>
        <dbReference type="EMBL" id="KAF9512902.1"/>
    </source>
</evidence>
<protein>
    <recommendedName>
        <fullName evidence="2">CAP-Gly domain-containing protein</fullName>
    </recommendedName>
</protein>
<feature type="domain" description="CAP-Gly" evidence="2">
    <location>
        <begin position="253"/>
        <end position="295"/>
    </location>
</feature>
<dbReference type="Pfam" id="PF01302">
    <property type="entry name" value="CAP_GLY"/>
    <property type="match status" value="1"/>
</dbReference>
<dbReference type="Proteomes" id="UP000886523">
    <property type="component" value="Unassembled WGS sequence"/>
</dbReference>
<accession>A0A9P6DT67</accession>
<dbReference type="OrthoDB" id="3268283at2759"/>
<dbReference type="PROSITE" id="PS50245">
    <property type="entry name" value="CAP_GLY_2"/>
    <property type="match status" value="1"/>
</dbReference>
<evidence type="ECO:0000259" key="2">
    <source>
        <dbReference type="PROSITE" id="PS50245"/>
    </source>
</evidence>
<feature type="compositionally biased region" description="Basic and acidic residues" evidence="1">
    <location>
        <begin position="55"/>
        <end position="65"/>
    </location>
</feature>
<dbReference type="InterPro" id="IPR036859">
    <property type="entry name" value="CAP-Gly_dom_sf"/>
</dbReference>
<feature type="compositionally biased region" description="Polar residues" evidence="1">
    <location>
        <begin position="167"/>
        <end position="183"/>
    </location>
</feature>
<feature type="compositionally biased region" description="Low complexity" evidence="1">
    <location>
        <begin position="67"/>
        <end position="79"/>
    </location>
</feature>
<dbReference type="Gene3D" id="2.30.30.190">
    <property type="entry name" value="CAP Gly-rich-like domain"/>
    <property type="match status" value="1"/>
</dbReference>
<reference evidence="3" key="1">
    <citation type="journal article" date="2020" name="Nat. Commun.">
        <title>Large-scale genome sequencing of mycorrhizal fungi provides insights into the early evolution of symbiotic traits.</title>
        <authorList>
            <person name="Miyauchi S."/>
            <person name="Kiss E."/>
            <person name="Kuo A."/>
            <person name="Drula E."/>
            <person name="Kohler A."/>
            <person name="Sanchez-Garcia M."/>
            <person name="Morin E."/>
            <person name="Andreopoulos B."/>
            <person name="Barry K.W."/>
            <person name="Bonito G."/>
            <person name="Buee M."/>
            <person name="Carver A."/>
            <person name="Chen C."/>
            <person name="Cichocki N."/>
            <person name="Clum A."/>
            <person name="Culley D."/>
            <person name="Crous P.W."/>
            <person name="Fauchery L."/>
            <person name="Girlanda M."/>
            <person name="Hayes R.D."/>
            <person name="Keri Z."/>
            <person name="LaButti K."/>
            <person name="Lipzen A."/>
            <person name="Lombard V."/>
            <person name="Magnuson J."/>
            <person name="Maillard F."/>
            <person name="Murat C."/>
            <person name="Nolan M."/>
            <person name="Ohm R.A."/>
            <person name="Pangilinan J."/>
            <person name="Pereira M.F."/>
            <person name="Perotto S."/>
            <person name="Peter M."/>
            <person name="Pfister S."/>
            <person name="Riley R."/>
            <person name="Sitrit Y."/>
            <person name="Stielow J.B."/>
            <person name="Szollosi G."/>
            <person name="Zifcakova L."/>
            <person name="Stursova M."/>
            <person name="Spatafora J.W."/>
            <person name="Tedersoo L."/>
            <person name="Vaario L.M."/>
            <person name="Yamada A."/>
            <person name="Yan M."/>
            <person name="Wang P."/>
            <person name="Xu J."/>
            <person name="Bruns T."/>
            <person name="Baldrian P."/>
            <person name="Vilgalys R."/>
            <person name="Dunand C."/>
            <person name="Henrissat B."/>
            <person name="Grigoriev I.V."/>
            <person name="Hibbett D."/>
            <person name="Nagy L.G."/>
            <person name="Martin F.M."/>
        </authorList>
    </citation>
    <scope>NUCLEOTIDE SEQUENCE</scope>
    <source>
        <strain evidence="3">UP504</strain>
    </source>
</reference>
<dbReference type="InterPro" id="IPR000938">
    <property type="entry name" value="CAP-Gly_domain"/>
</dbReference>
<dbReference type="SUPFAM" id="SSF74924">
    <property type="entry name" value="Cap-Gly domain"/>
    <property type="match status" value="1"/>
</dbReference>
<comment type="caution">
    <text evidence="3">The sequence shown here is derived from an EMBL/GenBank/DDBJ whole genome shotgun (WGS) entry which is preliminary data.</text>
</comment>
<dbReference type="AlphaFoldDB" id="A0A9P6DT67"/>
<feature type="region of interest" description="Disordered" evidence="1">
    <location>
        <begin position="1"/>
        <end position="183"/>
    </location>
</feature>
<evidence type="ECO:0000256" key="1">
    <source>
        <dbReference type="SAM" id="MobiDB-lite"/>
    </source>
</evidence>
<dbReference type="EMBL" id="MU128980">
    <property type="protein sequence ID" value="KAF9512902.1"/>
    <property type="molecule type" value="Genomic_DNA"/>
</dbReference>
<evidence type="ECO:0000313" key="4">
    <source>
        <dbReference type="Proteomes" id="UP000886523"/>
    </source>
</evidence>